<keyword evidence="3" id="KW-0813">Transport</keyword>
<gene>
    <name evidence="5" type="ORF">EUV02_12970</name>
</gene>
<feature type="domain" description="Leucine-binding protein" evidence="4">
    <location>
        <begin position="67"/>
        <end position="412"/>
    </location>
</feature>
<evidence type="ECO:0000256" key="3">
    <source>
        <dbReference type="ARBA" id="ARBA00022970"/>
    </source>
</evidence>
<sequence length="434" mass="44486">MALRERFGQMPNGKPNAKAALRVGSILLMTVIAACTTPKATVAPPAPPPVVVAPPKPEVAPQIEQNKVAVLLPLTGANAAVGQSIANAANMALLDAGDKRINLRVYDTASGGAAAAATRAVADGARLFLGPLLAADVRAVQGIASANNIPIISYSNDAALAGDGVYVMGLQPAQSVSRVVGYAATHGVSRFAALVPDGTYGQRATTAFLRAVEANGGRVVSIKTFTRDPAKMIAAARAVTDYDARVAKAATTSAVRPDGTIAPVTDRIGPVAFQALLIADSGSLAASFGKPLAQFGAPAGTITILGTELWNNEPGLKNSPALAGALFAAVPDGRFDQLATRYRAKFGGTPSRLASFGYDSVLLVNTLADKWPLNTPFPRAALTTPDGFTGIDGIFRFGPSGVAERSFEVQQIGPGRITTVSSAPKTLRAAPPTN</sequence>
<evidence type="ECO:0000256" key="1">
    <source>
        <dbReference type="ARBA" id="ARBA00010062"/>
    </source>
</evidence>
<dbReference type="InterPro" id="IPR051010">
    <property type="entry name" value="BCAA_transport"/>
</dbReference>
<dbReference type="GO" id="GO:0006865">
    <property type="term" value="P:amino acid transport"/>
    <property type="evidence" value="ECO:0007669"/>
    <property type="project" value="UniProtKB-KW"/>
</dbReference>
<keyword evidence="6" id="KW-1185">Reference proteome</keyword>
<evidence type="ECO:0000256" key="2">
    <source>
        <dbReference type="ARBA" id="ARBA00022729"/>
    </source>
</evidence>
<dbReference type="InterPro" id="IPR028081">
    <property type="entry name" value="Leu-bd"/>
</dbReference>
<organism evidence="5 6">
    <name type="scientific">Glacieibacterium arshaanense</name>
    <dbReference type="NCBI Taxonomy" id="2511025"/>
    <lineage>
        <taxon>Bacteria</taxon>
        <taxon>Pseudomonadati</taxon>
        <taxon>Pseudomonadota</taxon>
        <taxon>Alphaproteobacteria</taxon>
        <taxon>Sphingomonadales</taxon>
        <taxon>Sphingosinicellaceae</taxon>
        <taxon>Glacieibacterium</taxon>
    </lineage>
</organism>
<protein>
    <submittedName>
        <fullName evidence="5">Penicillin-binding protein activator</fullName>
    </submittedName>
</protein>
<reference evidence="5 6" key="1">
    <citation type="submission" date="2019-02" db="EMBL/GenBank/DDBJ databases">
        <title>Polymorphobacter sp. isolated from the lake at the Tibet of China.</title>
        <authorList>
            <person name="Li A."/>
        </authorList>
    </citation>
    <scope>NUCLEOTIDE SEQUENCE [LARGE SCALE GENOMIC DNA]</scope>
    <source>
        <strain evidence="5 6">DJ1R-1</strain>
    </source>
</reference>
<accession>A0A4Y9ELB1</accession>
<dbReference type="SUPFAM" id="SSF53822">
    <property type="entry name" value="Periplasmic binding protein-like I"/>
    <property type="match status" value="1"/>
</dbReference>
<evidence type="ECO:0000313" key="6">
    <source>
        <dbReference type="Proteomes" id="UP000297737"/>
    </source>
</evidence>
<keyword evidence="2" id="KW-0732">Signal</keyword>
<dbReference type="Gene3D" id="3.40.50.2300">
    <property type="match status" value="2"/>
</dbReference>
<comment type="similarity">
    <text evidence="1">Belongs to the leucine-binding protein family.</text>
</comment>
<dbReference type="PROSITE" id="PS51257">
    <property type="entry name" value="PROKAR_LIPOPROTEIN"/>
    <property type="match status" value="1"/>
</dbReference>
<proteinExistence type="inferred from homology"/>
<dbReference type="OrthoDB" id="7210494at2"/>
<keyword evidence="3" id="KW-0029">Amino-acid transport</keyword>
<dbReference type="AlphaFoldDB" id="A0A4Y9ELB1"/>
<evidence type="ECO:0000259" key="4">
    <source>
        <dbReference type="Pfam" id="PF13458"/>
    </source>
</evidence>
<name>A0A4Y9ELB1_9SPHN</name>
<dbReference type="PANTHER" id="PTHR30483:SF6">
    <property type="entry name" value="PERIPLASMIC BINDING PROTEIN OF ABC TRANSPORTER FOR NATURAL AMINO ACIDS"/>
    <property type="match status" value="1"/>
</dbReference>
<dbReference type="InterPro" id="IPR028082">
    <property type="entry name" value="Peripla_BP_I"/>
</dbReference>
<dbReference type="EMBL" id="SIHO01000003">
    <property type="protein sequence ID" value="TFU01508.1"/>
    <property type="molecule type" value="Genomic_DNA"/>
</dbReference>
<dbReference type="Proteomes" id="UP000297737">
    <property type="component" value="Unassembled WGS sequence"/>
</dbReference>
<dbReference type="PANTHER" id="PTHR30483">
    <property type="entry name" value="LEUCINE-SPECIFIC-BINDING PROTEIN"/>
    <property type="match status" value="1"/>
</dbReference>
<dbReference type="CDD" id="cd06339">
    <property type="entry name" value="PBP1_YraM_LppC_lipoprotein-like"/>
    <property type="match status" value="1"/>
</dbReference>
<evidence type="ECO:0000313" key="5">
    <source>
        <dbReference type="EMBL" id="TFU01508.1"/>
    </source>
</evidence>
<comment type="caution">
    <text evidence="5">The sequence shown here is derived from an EMBL/GenBank/DDBJ whole genome shotgun (WGS) entry which is preliminary data.</text>
</comment>
<dbReference type="Pfam" id="PF13458">
    <property type="entry name" value="Peripla_BP_6"/>
    <property type="match status" value="1"/>
</dbReference>